<organism evidence="10 11">
    <name type="scientific">Phyllachora maydis</name>
    <dbReference type="NCBI Taxonomy" id="1825666"/>
    <lineage>
        <taxon>Eukaryota</taxon>
        <taxon>Fungi</taxon>
        <taxon>Dikarya</taxon>
        <taxon>Ascomycota</taxon>
        <taxon>Pezizomycotina</taxon>
        <taxon>Sordariomycetes</taxon>
        <taxon>Sordariomycetidae</taxon>
        <taxon>Phyllachorales</taxon>
        <taxon>Phyllachoraceae</taxon>
        <taxon>Phyllachora</taxon>
    </lineage>
</organism>
<evidence type="ECO:0000256" key="9">
    <source>
        <dbReference type="SAM" id="Phobius"/>
    </source>
</evidence>
<keyword evidence="3 9" id="KW-0812">Transmembrane</keyword>
<feature type="binding site" evidence="8">
    <location>
        <position position="235"/>
    </location>
    <ligand>
        <name>Zn(2+)</name>
        <dbReference type="ChEBI" id="CHEBI:29105"/>
        <note>catalytic</note>
    </ligand>
</feature>
<dbReference type="Pfam" id="PF05875">
    <property type="entry name" value="Ceramidase"/>
    <property type="match status" value="1"/>
</dbReference>
<proteinExistence type="inferred from homology"/>
<feature type="transmembrane region" description="Helical" evidence="9">
    <location>
        <begin position="35"/>
        <end position="56"/>
    </location>
</feature>
<dbReference type="Proteomes" id="UP001217918">
    <property type="component" value="Unassembled WGS sequence"/>
</dbReference>
<feature type="transmembrane region" description="Helical" evidence="9">
    <location>
        <begin position="127"/>
        <end position="144"/>
    </location>
</feature>
<dbReference type="GO" id="GO:0016811">
    <property type="term" value="F:hydrolase activity, acting on carbon-nitrogen (but not peptide) bonds, in linear amides"/>
    <property type="evidence" value="ECO:0007669"/>
    <property type="project" value="InterPro"/>
</dbReference>
<evidence type="ECO:0000313" key="10">
    <source>
        <dbReference type="EMBL" id="KAK2066638.1"/>
    </source>
</evidence>
<evidence type="ECO:0000256" key="1">
    <source>
        <dbReference type="ARBA" id="ARBA00004141"/>
    </source>
</evidence>
<dbReference type="InterPro" id="IPR008901">
    <property type="entry name" value="ACER"/>
</dbReference>
<evidence type="ECO:0000313" key="11">
    <source>
        <dbReference type="Proteomes" id="UP001217918"/>
    </source>
</evidence>
<keyword evidence="6 9" id="KW-0472">Membrane</keyword>
<feature type="binding site" evidence="7">
    <location>
        <position position="30"/>
    </location>
    <ligand>
        <name>Ca(2+)</name>
        <dbReference type="ChEBI" id="CHEBI:29108"/>
    </ligand>
</feature>
<accession>A0AAD9HW20</accession>
<evidence type="ECO:0000256" key="5">
    <source>
        <dbReference type="ARBA" id="ARBA00022989"/>
    </source>
</evidence>
<sequence length="269" mass="30022">MGHHNRHYYGDPHCDAGVFGVPTSKANFCEEDYAFTLYLAEFVNTVTNLAYVYLALRYPRKPGTRGGTLGMDGLSLALFVLGLNSALFHATMHQATQFCDEVSMLLLAGALLNAVYEIDQTPEARNLVRAAIGGVLGVVSFLYIRSSDILFHVYAFNAMIFLVGCRTLYLIYGRGKYTRDQQCALIGQMLRSIVILVASYSLWQVDLEYCAELRGMRAALGLPLAWLLELHGWWHIGTAWELPEHAKRRGMDHIWRLHTGGSIATGAWG</sequence>
<feature type="transmembrane region" description="Helical" evidence="9">
    <location>
        <begin position="68"/>
        <end position="89"/>
    </location>
</feature>
<name>A0AAD9HW20_9PEZI</name>
<comment type="subcellular location">
    <subcellularLocation>
        <location evidence="1">Membrane</location>
        <topology evidence="1">Multi-pass membrane protein</topology>
    </subcellularLocation>
</comment>
<feature type="binding site" evidence="8">
    <location>
        <position position="89"/>
    </location>
    <ligand>
        <name>Zn(2+)</name>
        <dbReference type="ChEBI" id="CHEBI:29105"/>
        <note>catalytic</note>
    </ligand>
</feature>
<keyword evidence="8" id="KW-0862">Zinc</keyword>
<feature type="binding site" evidence="8">
    <location>
        <position position="231"/>
    </location>
    <ligand>
        <name>Zn(2+)</name>
        <dbReference type="ChEBI" id="CHEBI:29105"/>
        <note>catalytic</note>
    </ligand>
</feature>
<reference evidence="10" key="1">
    <citation type="journal article" date="2023" name="Mol. Plant Microbe Interact.">
        <title>Elucidating the Obligate Nature and Biological Capacity of an Invasive Fungal Corn Pathogen.</title>
        <authorList>
            <person name="MacCready J.S."/>
            <person name="Roggenkamp E.M."/>
            <person name="Gdanetz K."/>
            <person name="Chilvers M.I."/>
        </authorList>
    </citation>
    <scope>NUCLEOTIDE SEQUENCE</scope>
    <source>
        <strain evidence="10">PM02</strain>
    </source>
</reference>
<evidence type="ECO:0000256" key="6">
    <source>
        <dbReference type="ARBA" id="ARBA00023136"/>
    </source>
</evidence>
<dbReference type="EMBL" id="JAQQPM010000001">
    <property type="protein sequence ID" value="KAK2066638.1"/>
    <property type="molecule type" value="Genomic_DNA"/>
</dbReference>
<feature type="binding site" evidence="7">
    <location>
        <position position="41"/>
    </location>
    <ligand>
        <name>Ca(2+)</name>
        <dbReference type="ChEBI" id="CHEBI:29108"/>
    </ligand>
</feature>
<dbReference type="GO" id="GO:0046514">
    <property type="term" value="P:ceramide catabolic process"/>
    <property type="evidence" value="ECO:0007669"/>
    <property type="project" value="TreeGrafter"/>
</dbReference>
<keyword evidence="4" id="KW-0378">Hydrolase</keyword>
<dbReference type="PANTHER" id="PTHR46187:SF1">
    <property type="entry name" value="ALKALINE PHYTOCERAMIDASE"/>
    <property type="match status" value="1"/>
</dbReference>
<evidence type="ECO:0000256" key="7">
    <source>
        <dbReference type="PIRSR" id="PIRSR608901-1"/>
    </source>
</evidence>
<comment type="cofactor">
    <cofactor evidence="8">
        <name>Zn(2+)</name>
        <dbReference type="ChEBI" id="CHEBI:29105"/>
    </cofactor>
</comment>
<feature type="transmembrane region" description="Helical" evidence="9">
    <location>
        <begin position="150"/>
        <end position="172"/>
    </location>
</feature>
<comment type="similarity">
    <text evidence="2">Belongs to the alkaline ceramidase family.</text>
</comment>
<keyword evidence="7" id="KW-0106">Calcium</keyword>
<dbReference type="GO" id="GO:0005789">
    <property type="term" value="C:endoplasmic reticulum membrane"/>
    <property type="evidence" value="ECO:0007669"/>
    <property type="project" value="TreeGrafter"/>
</dbReference>
<evidence type="ECO:0000256" key="3">
    <source>
        <dbReference type="ARBA" id="ARBA00022692"/>
    </source>
</evidence>
<protein>
    <recommendedName>
        <fullName evidence="12">Alkaline ceramidase</fullName>
    </recommendedName>
</protein>
<dbReference type="GO" id="GO:0046872">
    <property type="term" value="F:metal ion binding"/>
    <property type="evidence" value="ECO:0007669"/>
    <property type="project" value="UniProtKB-KW"/>
</dbReference>
<keyword evidence="7" id="KW-0479">Metal-binding</keyword>
<evidence type="ECO:0000256" key="2">
    <source>
        <dbReference type="ARBA" id="ARBA00009780"/>
    </source>
</evidence>
<dbReference type="AlphaFoldDB" id="A0AAD9HW20"/>
<comment type="caution">
    <text evidence="10">The sequence shown here is derived from an EMBL/GenBank/DDBJ whole genome shotgun (WGS) entry which is preliminary data.</text>
</comment>
<evidence type="ECO:0008006" key="12">
    <source>
        <dbReference type="Google" id="ProtNLM"/>
    </source>
</evidence>
<dbReference type="GO" id="GO:0046513">
    <property type="term" value="P:ceramide biosynthetic process"/>
    <property type="evidence" value="ECO:0007669"/>
    <property type="project" value="TreeGrafter"/>
</dbReference>
<keyword evidence="11" id="KW-1185">Reference proteome</keyword>
<evidence type="ECO:0000256" key="4">
    <source>
        <dbReference type="ARBA" id="ARBA00022801"/>
    </source>
</evidence>
<keyword evidence="5 9" id="KW-1133">Transmembrane helix</keyword>
<gene>
    <name evidence="10" type="ORF">P8C59_000436</name>
</gene>
<dbReference type="PANTHER" id="PTHR46187">
    <property type="entry name" value="ALKALINE CERAMIDASE 3"/>
    <property type="match status" value="1"/>
</dbReference>
<evidence type="ECO:0000256" key="8">
    <source>
        <dbReference type="PIRSR" id="PIRSR608901-2"/>
    </source>
</evidence>